<feature type="non-terminal residue" evidence="1">
    <location>
        <position position="471"/>
    </location>
</feature>
<dbReference type="EMBL" id="KQ964870">
    <property type="protein sequence ID" value="KXN65492.1"/>
    <property type="molecule type" value="Genomic_DNA"/>
</dbReference>
<organism evidence="1 2">
    <name type="scientific">Conidiobolus coronatus (strain ATCC 28846 / CBS 209.66 / NRRL 28638)</name>
    <name type="common">Delacroixia coronata</name>
    <dbReference type="NCBI Taxonomy" id="796925"/>
    <lineage>
        <taxon>Eukaryota</taxon>
        <taxon>Fungi</taxon>
        <taxon>Fungi incertae sedis</taxon>
        <taxon>Zoopagomycota</taxon>
        <taxon>Entomophthoromycotina</taxon>
        <taxon>Entomophthoromycetes</taxon>
        <taxon>Entomophthorales</taxon>
        <taxon>Ancylistaceae</taxon>
        <taxon>Conidiobolus</taxon>
    </lineage>
</organism>
<dbReference type="InterPro" id="IPR032675">
    <property type="entry name" value="LRR_dom_sf"/>
</dbReference>
<proteinExistence type="predicted"/>
<accession>A0A137NS26</accession>
<keyword evidence="2" id="KW-1185">Reference proteome</keyword>
<protein>
    <recommendedName>
        <fullName evidence="3">F-box domain-containing protein</fullName>
    </recommendedName>
</protein>
<reference evidence="1 2" key="1">
    <citation type="journal article" date="2015" name="Genome Biol. Evol.">
        <title>Phylogenomic analyses indicate that early fungi evolved digesting cell walls of algal ancestors of land plants.</title>
        <authorList>
            <person name="Chang Y."/>
            <person name="Wang S."/>
            <person name="Sekimoto S."/>
            <person name="Aerts A.L."/>
            <person name="Choi C."/>
            <person name="Clum A."/>
            <person name="LaButti K.M."/>
            <person name="Lindquist E.A."/>
            <person name="Yee Ngan C."/>
            <person name="Ohm R.A."/>
            <person name="Salamov A.A."/>
            <person name="Grigoriev I.V."/>
            <person name="Spatafora J.W."/>
            <person name="Berbee M.L."/>
        </authorList>
    </citation>
    <scope>NUCLEOTIDE SEQUENCE [LARGE SCALE GENOMIC DNA]</scope>
    <source>
        <strain evidence="1 2">NRRL 28638</strain>
    </source>
</reference>
<name>A0A137NS26_CONC2</name>
<gene>
    <name evidence="1" type="ORF">CONCODRAFT_80759</name>
</gene>
<evidence type="ECO:0000313" key="1">
    <source>
        <dbReference type="EMBL" id="KXN65492.1"/>
    </source>
</evidence>
<dbReference type="Proteomes" id="UP000070444">
    <property type="component" value="Unassembled WGS sequence"/>
</dbReference>
<sequence>MSEIIQNKNLIKFNWENIIILPDFINSLPMETLRSVSLIAKLIRYKYKSSLFECIRFNGDKFENYFNNNQDSEKNLLYGYFEFDRCLDRGIEDEFDLKPYKELELEPALKMFESQLNDIRLYAKTVVISDACNAGYYLFPTLTSFQNLKTLRLINCTLPLIELSNLSKTLDNLETLELTISTLLRNTKQKVKLNSLKFGAKVKSISVIDCQLASSKLLQDPQEFLFNTKSNSNIQDFVLPAVAVPSLKYYSYRTIGRSDKLTNKFLAKNPQLEYLSFESSFLDQSKLDHIKSTEKLRKLSITCQSHPPPNLFLIPKLEALNTLKFTSPNPLNYLIIEDLLIKAQNLKELYFTLVVVGSTDDSSPTVQRLIDSVIPNLKLEKLYISIVGTLKRNLNLNNLTNIESLFIEGNFKSLIEVKFMQSIGFKQTELNYGRSGVGDESVSFDDTKERLESEVDWSFTYKSGKILGNRV</sequence>
<evidence type="ECO:0008006" key="3">
    <source>
        <dbReference type="Google" id="ProtNLM"/>
    </source>
</evidence>
<evidence type="ECO:0000313" key="2">
    <source>
        <dbReference type="Proteomes" id="UP000070444"/>
    </source>
</evidence>
<dbReference type="AlphaFoldDB" id="A0A137NS26"/>
<dbReference type="SUPFAM" id="SSF52047">
    <property type="entry name" value="RNI-like"/>
    <property type="match status" value="1"/>
</dbReference>
<dbReference type="Gene3D" id="3.80.10.10">
    <property type="entry name" value="Ribonuclease Inhibitor"/>
    <property type="match status" value="1"/>
</dbReference>